<comment type="caution">
    <text evidence="2">The sequence shown here is derived from an EMBL/GenBank/DDBJ whole genome shotgun (WGS) entry which is preliminary data.</text>
</comment>
<dbReference type="InterPro" id="IPR010982">
    <property type="entry name" value="Lambda_DNA-bd_dom_sf"/>
</dbReference>
<dbReference type="Gene3D" id="1.10.260.40">
    <property type="entry name" value="lambda repressor-like DNA-binding domains"/>
    <property type="match status" value="1"/>
</dbReference>
<dbReference type="SMART" id="SM00530">
    <property type="entry name" value="HTH_XRE"/>
    <property type="match status" value="1"/>
</dbReference>
<dbReference type="InterPro" id="IPR001387">
    <property type="entry name" value="Cro/C1-type_HTH"/>
</dbReference>
<dbReference type="PROSITE" id="PS50943">
    <property type="entry name" value="HTH_CROC1"/>
    <property type="match status" value="1"/>
</dbReference>
<dbReference type="SUPFAM" id="SSF47413">
    <property type="entry name" value="lambda repressor-like DNA-binding domains"/>
    <property type="match status" value="1"/>
</dbReference>
<dbReference type="CDD" id="cd00093">
    <property type="entry name" value="HTH_XRE"/>
    <property type="match status" value="1"/>
</dbReference>
<evidence type="ECO:0000313" key="2">
    <source>
        <dbReference type="EMBL" id="MFC3890584.1"/>
    </source>
</evidence>
<organism evidence="2 3">
    <name type="scientific">Lentzea rhizosphaerae</name>
    <dbReference type="NCBI Taxonomy" id="2041025"/>
    <lineage>
        <taxon>Bacteria</taxon>
        <taxon>Bacillati</taxon>
        <taxon>Actinomycetota</taxon>
        <taxon>Actinomycetes</taxon>
        <taxon>Pseudonocardiales</taxon>
        <taxon>Pseudonocardiaceae</taxon>
        <taxon>Lentzea</taxon>
    </lineage>
</organism>
<dbReference type="Gene3D" id="3.30.450.180">
    <property type="match status" value="1"/>
</dbReference>
<accession>A0ABV8BM95</accession>
<sequence length="283" mass="30942">MDEQVRKDDVQTIENHLGSELRRWRDARRISQLELASRAGTTQRHLSFVETGRSLPGRPLVLRLAESLDLSLRERNALLVSAGYAPAFSETNLDDPRMRPVREALHQVLAGHLPYPALVAGPLGQIVAANDAIGVLSEGVAPELLAGQNIWRLALHPDGMAARVQNLAVWGRHVIEGLRARAARHPDPRLTELITELSGYLPDAPPPGRDYLGFAVPLELRTSDGTLRLLTTLTSFATAVDVTLAELHLEAWLPVDEATADVLRRRHDGSTAGHPAGISRSSR</sequence>
<dbReference type="EMBL" id="JBHRZI010000005">
    <property type="protein sequence ID" value="MFC3890584.1"/>
    <property type="molecule type" value="Genomic_DNA"/>
</dbReference>
<name>A0ABV8BM95_9PSEU</name>
<dbReference type="PANTHER" id="PTHR35010">
    <property type="entry name" value="BLL4672 PROTEIN-RELATED"/>
    <property type="match status" value="1"/>
</dbReference>
<reference evidence="3" key="1">
    <citation type="journal article" date="2019" name="Int. J. Syst. Evol. Microbiol.">
        <title>The Global Catalogue of Microorganisms (GCM) 10K type strain sequencing project: providing services to taxonomists for standard genome sequencing and annotation.</title>
        <authorList>
            <consortium name="The Broad Institute Genomics Platform"/>
            <consortium name="The Broad Institute Genome Sequencing Center for Infectious Disease"/>
            <person name="Wu L."/>
            <person name="Ma J."/>
        </authorList>
    </citation>
    <scope>NUCLEOTIDE SEQUENCE [LARGE SCALE GENOMIC DNA]</scope>
    <source>
        <strain evidence="3">CGMCC 4.7405</strain>
    </source>
</reference>
<proteinExistence type="predicted"/>
<dbReference type="InterPro" id="IPR041413">
    <property type="entry name" value="MLTR_LBD"/>
</dbReference>
<keyword evidence="3" id="KW-1185">Reference proteome</keyword>
<evidence type="ECO:0000313" key="3">
    <source>
        <dbReference type="Proteomes" id="UP001595690"/>
    </source>
</evidence>
<evidence type="ECO:0000259" key="1">
    <source>
        <dbReference type="PROSITE" id="PS50943"/>
    </source>
</evidence>
<protein>
    <submittedName>
        <fullName evidence="2">Helix-turn-helix domain-containing protein</fullName>
    </submittedName>
</protein>
<dbReference type="Proteomes" id="UP001595690">
    <property type="component" value="Unassembled WGS sequence"/>
</dbReference>
<feature type="domain" description="HTH cro/C1-type" evidence="1">
    <location>
        <begin position="21"/>
        <end position="75"/>
    </location>
</feature>
<dbReference type="Pfam" id="PF17765">
    <property type="entry name" value="MLTR_LBD"/>
    <property type="match status" value="1"/>
</dbReference>
<dbReference type="Pfam" id="PF13560">
    <property type="entry name" value="HTH_31"/>
    <property type="match status" value="1"/>
</dbReference>
<dbReference type="PANTHER" id="PTHR35010:SF4">
    <property type="entry name" value="BLL5781 PROTEIN"/>
    <property type="match status" value="1"/>
</dbReference>
<dbReference type="RefSeq" id="WP_382368684.1">
    <property type="nucleotide sequence ID" value="NZ_JBHRZI010000005.1"/>
</dbReference>
<gene>
    <name evidence="2" type="ORF">ACFOWZ_03805</name>
</gene>